<protein>
    <recommendedName>
        <fullName evidence="2 3">Single-stranded DNA-binding protein</fullName>
        <shortName evidence="2">SSB</shortName>
    </recommendedName>
</protein>
<dbReference type="Proteomes" id="UP001158049">
    <property type="component" value="Unassembled WGS sequence"/>
</dbReference>
<dbReference type="CDD" id="cd04496">
    <property type="entry name" value="SSB_OBF"/>
    <property type="match status" value="1"/>
</dbReference>
<evidence type="ECO:0000256" key="1">
    <source>
        <dbReference type="ARBA" id="ARBA00023125"/>
    </source>
</evidence>
<feature type="region of interest" description="Disordered" evidence="4">
    <location>
        <begin position="110"/>
        <end position="140"/>
    </location>
</feature>
<comment type="caution">
    <text evidence="5">The sequence shown here is derived from an EMBL/GenBank/DDBJ whole genome shotgun (WGS) entry which is preliminary data.</text>
</comment>
<evidence type="ECO:0000313" key="5">
    <source>
        <dbReference type="EMBL" id="SMP50472.1"/>
    </source>
</evidence>
<dbReference type="InterPro" id="IPR000424">
    <property type="entry name" value="Primosome_PriB/ssb"/>
</dbReference>
<dbReference type="Pfam" id="PF00436">
    <property type="entry name" value="SSB"/>
    <property type="match status" value="1"/>
</dbReference>
<dbReference type="PANTHER" id="PTHR10302:SF27">
    <property type="entry name" value="SINGLE-STRANDED DNA-BINDING PROTEIN"/>
    <property type="match status" value="1"/>
</dbReference>
<name>A0ABY1PW19_9BURK</name>
<gene>
    <name evidence="5" type="ORF">SAMN06295970_102463</name>
</gene>
<proteinExistence type="inferred from homology"/>
<dbReference type="InterPro" id="IPR012340">
    <property type="entry name" value="NA-bd_OB-fold"/>
</dbReference>
<sequence>MSTLNKVTLIGYLGRDPETRSTAAGDTVAQFTLATTETWKDKATGEKREATEWHRVVLYRKLAEIAALYLKKGSLAYVEGRLQTRKYTGKDDVERYVVEIIADDLRLLGGRPASDYADDDRKSDAAAPRTTTRKSAGPQLAELELEDDAIPF</sequence>
<accession>A0ABY1PW19</accession>
<keyword evidence="1 2" id="KW-0238">DNA-binding</keyword>
<evidence type="ECO:0000256" key="2">
    <source>
        <dbReference type="HAMAP-Rule" id="MF_00984"/>
    </source>
</evidence>
<dbReference type="EMBL" id="FXUL01000002">
    <property type="protein sequence ID" value="SMP50472.1"/>
    <property type="molecule type" value="Genomic_DNA"/>
</dbReference>
<dbReference type="PANTHER" id="PTHR10302">
    <property type="entry name" value="SINGLE-STRANDED DNA-BINDING PROTEIN"/>
    <property type="match status" value="1"/>
</dbReference>
<dbReference type="NCBIfam" id="TIGR00621">
    <property type="entry name" value="ssb"/>
    <property type="match status" value="1"/>
</dbReference>
<evidence type="ECO:0000313" key="6">
    <source>
        <dbReference type="Proteomes" id="UP001158049"/>
    </source>
</evidence>
<evidence type="ECO:0000256" key="3">
    <source>
        <dbReference type="PIRNR" id="PIRNR002070"/>
    </source>
</evidence>
<organism evidence="5 6">
    <name type="scientific">Noviherbaspirillum suwonense</name>
    <dbReference type="NCBI Taxonomy" id="1224511"/>
    <lineage>
        <taxon>Bacteria</taxon>
        <taxon>Pseudomonadati</taxon>
        <taxon>Pseudomonadota</taxon>
        <taxon>Betaproteobacteria</taxon>
        <taxon>Burkholderiales</taxon>
        <taxon>Oxalobacteraceae</taxon>
        <taxon>Noviherbaspirillum</taxon>
    </lineage>
</organism>
<feature type="DNA-binding region" evidence="2">
    <location>
        <begin position="53"/>
        <end position="59"/>
    </location>
</feature>
<comment type="subunit">
    <text evidence="2">Homotetramer.</text>
</comment>
<evidence type="ECO:0000256" key="4">
    <source>
        <dbReference type="SAM" id="MobiDB-lite"/>
    </source>
</evidence>
<dbReference type="SUPFAM" id="SSF50249">
    <property type="entry name" value="Nucleic acid-binding proteins"/>
    <property type="match status" value="1"/>
</dbReference>
<dbReference type="PROSITE" id="PS50935">
    <property type="entry name" value="SSB"/>
    <property type="match status" value="1"/>
</dbReference>
<reference evidence="5 6" key="1">
    <citation type="submission" date="2017-05" db="EMBL/GenBank/DDBJ databases">
        <authorList>
            <person name="Varghese N."/>
            <person name="Submissions S."/>
        </authorList>
    </citation>
    <scope>NUCLEOTIDE SEQUENCE [LARGE SCALE GENOMIC DNA]</scope>
    <source>
        <strain evidence="5 6">DSM 26001</strain>
    </source>
</reference>
<comment type="caution">
    <text evidence="2">Lacks conserved residue(s) required for the propagation of feature annotation.</text>
</comment>
<dbReference type="HAMAP" id="MF_00984">
    <property type="entry name" value="SSB"/>
    <property type="match status" value="1"/>
</dbReference>
<dbReference type="RefSeq" id="WP_283441251.1">
    <property type="nucleotide sequence ID" value="NZ_FXUL01000002.1"/>
</dbReference>
<dbReference type="PIRSF" id="PIRSF002070">
    <property type="entry name" value="SSB"/>
    <property type="match status" value="1"/>
</dbReference>
<dbReference type="InterPro" id="IPR011344">
    <property type="entry name" value="ssDNA-bd"/>
</dbReference>
<keyword evidence="6" id="KW-1185">Reference proteome</keyword>
<dbReference type="Gene3D" id="2.40.50.140">
    <property type="entry name" value="Nucleic acid-binding proteins"/>
    <property type="match status" value="1"/>
</dbReference>